<dbReference type="Proteomes" id="UP000269396">
    <property type="component" value="Unassembled WGS sequence"/>
</dbReference>
<sequence length="53" mass="5643">MRIPSNELLAKSTTPETGRVTAPTRPLPKPLKKPSTPSFLAPSKGFVTTPVTP</sequence>
<name>A0A3P8G3S8_9TREM</name>
<feature type="region of interest" description="Disordered" evidence="1">
    <location>
        <begin position="1"/>
        <end position="53"/>
    </location>
</feature>
<keyword evidence="3" id="KW-1185">Reference proteome</keyword>
<gene>
    <name evidence="2" type="ORF">SMTD_LOCUS18437</name>
</gene>
<reference evidence="2 3" key="1">
    <citation type="submission" date="2018-11" db="EMBL/GenBank/DDBJ databases">
        <authorList>
            <consortium name="Pathogen Informatics"/>
        </authorList>
    </citation>
    <scope>NUCLEOTIDE SEQUENCE [LARGE SCALE GENOMIC DNA]</scope>
    <source>
        <strain>Denwood</strain>
        <strain evidence="3">Zambia</strain>
    </source>
</reference>
<evidence type="ECO:0000313" key="2">
    <source>
        <dbReference type="EMBL" id="VDP77051.1"/>
    </source>
</evidence>
<dbReference type="AlphaFoldDB" id="A0A3P8G3S8"/>
<dbReference type="EMBL" id="UZAL01040457">
    <property type="protein sequence ID" value="VDP77051.1"/>
    <property type="molecule type" value="Genomic_DNA"/>
</dbReference>
<protein>
    <submittedName>
        <fullName evidence="2">Uncharacterized protein</fullName>
    </submittedName>
</protein>
<proteinExistence type="predicted"/>
<evidence type="ECO:0000256" key="1">
    <source>
        <dbReference type="SAM" id="MobiDB-lite"/>
    </source>
</evidence>
<evidence type="ECO:0000313" key="3">
    <source>
        <dbReference type="Proteomes" id="UP000269396"/>
    </source>
</evidence>
<accession>A0A3P8G3S8</accession>
<organism evidence="2 3">
    <name type="scientific">Schistosoma mattheei</name>
    <dbReference type="NCBI Taxonomy" id="31246"/>
    <lineage>
        <taxon>Eukaryota</taxon>
        <taxon>Metazoa</taxon>
        <taxon>Spiralia</taxon>
        <taxon>Lophotrochozoa</taxon>
        <taxon>Platyhelminthes</taxon>
        <taxon>Trematoda</taxon>
        <taxon>Digenea</taxon>
        <taxon>Strigeidida</taxon>
        <taxon>Schistosomatoidea</taxon>
        <taxon>Schistosomatidae</taxon>
        <taxon>Schistosoma</taxon>
    </lineage>
</organism>